<accession>A0A2T1A5Q9</accession>
<organism evidence="4 5">
    <name type="scientific">Antricoccus suffuscus</name>
    <dbReference type="NCBI Taxonomy" id="1629062"/>
    <lineage>
        <taxon>Bacteria</taxon>
        <taxon>Bacillati</taxon>
        <taxon>Actinomycetota</taxon>
        <taxon>Actinomycetes</taxon>
        <taxon>Geodermatophilales</taxon>
        <taxon>Antricoccaceae</taxon>
        <taxon>Antricoccus</taxon>
    </lineage>
</organism>
<dbReference type="EMBL" id="PVUE01000001">
    <property type="protein sequence ID" value="PRZ43920.1"/>
    <property type="molecule type" value="Genomic_DNA"/>
</dbReference>
<comment type="similarity">
    <text evidence="1">Belongs to the short-chain dehydrogenases/reductases (SDR) family.</text>
</comment>
<dbReference type="InterPro" id="IPR057326">
    <property type="entry name" value="KR_dom"/>
</dbReference>
<dbReference type="InterPro" id="IPR002347">
    <property type="entry name" value="SDR_fam"/>
</dbReference>
<evidence type="ECO:0000313" key="5">
    <source>
        <dbReference type="Proteomes" id="UP000237752"/>
    </source>
</evidence>
<sequence>MDLELAGRNVLITGGSSGLGLGLAHTLVKEGANVLLVGRNADKLDAAAHDLSAAGTQVLTVPADVRNADDLQSAIDTAEREWGRLDGLVNNAGFHTGSGFETTTDDEWQMDFELKLLAKIRGIRQSLPLLRKSDAPAVLNVLSIYARFQPNKSMPSSVYRAAGLALTNGLSRDLAADRIRVNALLIGFVHSDQWVRGAAATGADVEEWEANRAEQMRIPLGRVGRTEEFADVAAFLLSSRASYLTGTALNVDGGLSMVV</sequence>
<proteinExistence type="inferred from homology"/>
<keyword evidence="2" id="KW-0560">Oxidoreductase</keyword>
<reference evidence="4 5" key="1">
    <citation type="submission" date="2018-03" db="EMBL/GenBank/DDBJ databases">
        <title>Genomic Encyclopedia of Archaeal and Bacterial Type Strains, Phase II (KMG-II): from individual species to whole genera.</title>
        <authorList>
            <person name="Goeker M."/>
        </authorList>
    </citation>
    <scope>NUCLEOTIDE SEQUENCE [LARGE SCALE GENOMIC DNA]</scope>
    <source>
        <strain evidence="4 5">DSM 100065</strain>
    </source>
</reference>
<dbReference type="PANTHER" id="PTHR42879:SF6">
    <property type="entry name" value="NADPH-DEPENDENT REDUCTASE BACG"/>
    <property type="match status" value="1"/>
</dbReference>
<dbReference type="FunFam" id="3.40.50.720:FF:000084">
    <property type="entry name" value="Short-chain dehydrogenase reductase"/>
    <property type="match status" value="1"/>
</dbReference>
<keyword evidence="5" id="KW-1185">Reference proteome</keyword>
<dbReference type="InterPro" id="IPR050259">
    <property type="entry name" value="SDR"/>
</dbReference>
<evidence type="ECO:0000259" key="3">
    <source>
        <dbReference type="SMART" id="SM00822"/>
    </source>
</evidence>
<dbReference type="PANTHER" id="PTHR42879">
    <property type="entry name" value="3-OXOACYL-(ACYL-CARRIER-PROTEIN) REDUCTASE"/>
    <property type="match status" value="1"/>
</dbReference>
<gene>
    <name evidence="4" type="ORF">CLV47_10144</name>
</gene>
<evidence type="ECO:0000256" key="1">
    <source>
        <dbReference type="ARBA" id="ARBA00006484"/>
    </source>
</evidence>
<dbReference type="GO" id="GO:0016491">
    <property type="term" value="F:oxidoreductase activity"/>
    <property type="evidence" value="ECO:0007669"/>
    <property type="project" value="UniProtKB-KW"/>
</dbReference>
<evidence type="ECO:0000256" key="2">
    <source>
        <dbReference type="ARBA" id="ARBA00023002"/>
    </source>
</evidence>
<dbReference type="OrthoDB" id="3676637at2"/>
<dbReference type="Pfam" id="PF13561">
    <property type="entry name" value="adh_short_C2"/>
    <property type="match status" value="1"/>
</dbReference>
<name>A0A2T1A5Q9_9ACTN</name>
<dbReference type="RefSeq" id="WP_106346990.1">
    <property type="nucleotide sequence ID" value="NZ_PVUE01000001.1"/>
</dbReference>
<comment type="caution">
    <text evidence="4">The sequence shown here is derived from an EMBL/GenBank/DDBJ whole genome shotgun (WGS) entry which is preliminary data.</text>
</comment>
<feature type="domain" description="Ketoreductase" evidence="3">
    <location>
        <begin position="8"/>
        <end position="165"/>
    </location>
</feature>
<dbReference type="Gene3D" id="3.40.50.720">
    <property type="entry name" value="NAD(P)-binding Rossmann-like Domain"/>
    <property type="match status" value="1"/>
</dbReference>
<dbReference type="SMART" id="SM00822">
    <property type="entry name" value="PKS_KR"/>
    <property type="match status" value="1"/>
</dbReference>
<dbReference type="Proteomes" id="UP000237752">
    <property type="component" value="Unassembled WGS sequence"/>
</dbReference>
<evidence type="ECO:0000313" key="4">
    <source>
        <dbReference type="EMBL" id="PRZ43920.1"/>
    </source>
</evidence>
<protein>
    <submittedName>
        <fullName evidence="4">NAD(P)-dependent dehydrogenase (Short-subunit alcohol dehydrogenase family)</fullName>
    </submittedName>
</protein>
<dbReference type="SUPFAM" id="SSF51735">
    <property type="entry name" value="NAD(P)-binding Rossmann-fold domains"/>
    <property type="match status" value="1"/>
</dbReference>
<dbReference type="PRINTS" id="PR00081">
    <property type="entry name" value="GDHRDH"/>
</dbReference>
<dbReference type="InterPro" id="IPR036291">
    <property type="entry name" value="NAD(P)-bd_dom_sf"/>
</dbReference>
<dbReference type="AlphaFoldDB" id="A0A2T1A5Q9"/>